<protein>
    <recommendedName>
        <fullName evidence="6">Mitochondrial fission regulator 2</fullName>
    </recommendedName>
</protein>
<dbReference type="Proteomes" id="UP001487740">
    <property type="component" value="Unassembled WGS sequence"/>
</dbReference>
<dbReference type="Pfam" id="PF05308">
    <property type="entry name" value="Mito_fiss_reg"/>
    <property type="match status" value="1"/>
</dbReference>
<dbReference type="GO" id="GO:0005739">
    <property type="term" value="C:mitochondrion"/>
    <property type="evidence" value="ECO:0007669"/>
    <property type="project" value="TreeGrafter"/>
</dbReference>
<dbReference type="InterPro" id="IPR007972">
    <property type="entry name" value="Mtfr1"/>
</dbReference>
<evidence type="ECO:0008006" key="6">
    <source>
        <dbReference type="Google" id="ProtNLM"/>
    </source>
</evidence>
<dbReference type="EMBL" id="JARAKH010000002">
    <property type="protein sequence ID" value="KAK8406856.1"/>
    <property type="molecule type" value="Genomic_DNA"/>
</dbReference>
<feature type="region of interest" description="Disordered" evidence="2">
    <location>
        <begin position="351"/>
        <end position="383"/>
    </location>
</feature>
<accession>A0AAW0V3F4</accession>
<keyword evidence="3" id="KW-0812">Transmembrane</keyword>
<organism evidence="4 5">
    <name type="scientific">Scylla paramamosain</name>
    <name type="common">Mud crab</name>
    <dbReference type="NCBI Taxonomy" id="85552"/>
    <lineage>
        <taxon>Eukaryota</taxon>
        <taxon>Metazoa</taxon>
        <taxon>Ecdysozoa</taxon>
        <taxon>Arthropoda</taxon>
        <taxon>Crustacea</taxon>
        <taxon>Multicrustacea</taxon>
        <taxon>Malacostraca</taxon>
        <taxon>Eumalacostraca</taxon>
        <taxon>Eucarida</taxon>
        <taxon>Decapoda</taxon>
        <taxon>Pleocyemata</taxon>
        <taxon>Brachyura</taxon>
        <taxon>Eubrachyura</taxon>
        <taxon>Portunoidea</taxon>
        <taxon>Portunidae</taxon>
        <taxon>Portuninae</taxon>
        <taxon>Scylla</taxon>
    </lineage>
</organism>
<comment type="caution">
    <text evidence="4">The sequence shown here is derived from an EMBL/GenBank/DDBJ whole genome shotgun (WGS) entry which is preliminary data.</text>
</comment>
<evidence type="ECO:0000313" key="4">
    <source>
        <dbReference type="EMBL" id="KAK8406857.1"/>
    </source>
</evidence>
<feature type="compositionally biased region" description="Pro residues" evidence="2">
    <location>
        <begin position="211"/>
        <end position="250"/>
    </location>
</feature>
<dbReference type="EMBL" id="JARAKH010000002">
    <property type="protein sequence ID" value="KAK8406857.1"/>
    <property type="molecule type" value="Genomic_DNA"/>
</dbReference>
<dbReference type="GO" id="GO:0000266">
    <property type="term" value="P:mitochondrial fission"/>
    <property type="evidence" value="ECO:0007669"/>
    <property type="project" value="TreeGrafter"/>
</dbReference>
<keyword evidence="3" id="KW-1133">Transmembrane helix</keyword>
<name>A0AAW0V3F4_SCYPA</name>
<comment type="similarity">
    <text evidence="1">Belongs to the MTFR1 family.</text>
</comment>
<feature type="region of interest" description="Disordered" evidence="2">
    <location>
        <begin position="311"/>
        <end position="331"/>
    </location>
</feature>
<dbReference type="PANTHER" id="PTHR14215:SF0">
    <property type="entry name" value="WH2 DOMAIN-CONTAINING PROTEIN"/>
    <property type="match status" value="1"/>
</dbReference>
<reference evidence="4 5" key="1">
    <citation type="submission" date="2023-03" db="EMBL/GenBank/DDBJ databases">
        <title>High-quality genome of Scylla paramamosain provides insights in environmental adaptation.</title>
        <authorList>
            <person name="Zhang L."/>
        </authorList>
    </citation>
    <scope>NUCLEOTIDE SEQUENCE [LARGE SCALE GENOMIC DNA]</scope>
    <source>
        <strain evidence="4">LZ_2023a</strain>
        <tissue evidence="4">Muscle</tissue>
    </source>
</reference>
<keyword evidence="5" id="KW-1185">Reference proteome</keyword>
<gene>
    <name evidence="4" type="ORF">O3P69_007425</name>
</gene>
<evidence type="ECO:0000256" key="3">
    <source>
        <dbReference type="SAM" id="Phobius"/>
    </source>
</evidence>
<evidence type="ECO:0000256" key="1">
    <source>
        <dbReference type="ARBA" id="ARBA00005807"/>
    </source>
</evidence>
<feature type="transmembrane region" description="Helical" evidence="3">
    <location>
        <begin position="432"/>
        <end position="453"/>
    </location>
</feature>
<feature type="region of interest" description="Disordered" evidence="2">
    <location>
        <begin position="206"/>
        <end position="263"/>
    </location>
</feature>
<keyword evidence="3" id="KW-0472">Membrane</keyword>
<evidence type="ECO:0000256" key="2">
    <source>
        <dbReference type="SAM" id="MobiDB-lite"/>
    </source>
</evidence>
<sequence length="466" mass="50832">MSGLRAVLAGVWEELWVDIGDGVWLLLNTLGLGHLVLHLQQELAATSPHRRKSIVRVVGSVLPLKPVQRPYLRYVALRSLSTSCDSLCSAQIQDPINPKWLADTERVSRFKPILSRCETVPDLFTLPNGEETPRSSTPFSIASDIGPQHHPKEPGTLGNSFYQAGLQHSTIHAASPFTDPSAMAKISALEEELLLLRKQIAGLMNQTHRPATPPPSPVPSMAPPPPPPPPPLAPSRCPHPPPPPPPPLPVLPLSNGQDSRKSSFSDLIAQKKGDINKHVAPLDVPVSKTTSSSMGVSMIDVLKGLNQVKLKKVSRSPGGTPVRSRARSPTPGDTAAIIAAALKKRFAKMHEDSPEKEVCEDNNEFNSSPETTPKTSRKKQVVDVPKRKLLQEEEVPAQNFLKMLKKSPRVSRPDPVKEEKPASPIVRSKATLYFLVTTQSASLVIFFSTYYMVVVRMTGVEISNSL</sequence>
<proteinExistence type="inferred from homology"/>
<dbReference type="AlphaFoldDB" id="A0AAW0V3F4"/>
<dbReference type="PANTHER" id="PTHR14215">
    <property type="entry name" value="PROTEIN OF UNKNOWN FUNCTION DUF729"/>
    <property type="match status" value="1"/>
</dbReference>
<evidence type="ECO:0000313" key="5">
    <source>
        <dbReference type="Proteomes" id="UP001487740"/>
    </source>
</evidence>
<feature type="compositionally biased region" description="Polar residues" evidence="2">
    <location>
        <begin position="364"/>
        <end position="374"/>
    </location>
</feature>
<dbReference type="GO" id="GO:0009060">
    <property type="term" value="P:aerobic respiration"/>
    <property type="evidence" value="ECO:0007669"/>
    <property type="project" value="TreeGrafter"/>
</dbReference>